<dbReference type="GO" id="GO:0003677">
    <property type="term" value="F:DNA binding"/>
    <property type="evidence" value="ECO:0007669"/>
    <property type="project" value="InterPro"/>
</dbReference>
<feature type="domain" description="Tyr recombinase" evidence="2">
    <location>
        <begin position="32"/>
        <end position="175"/>
    </location>
</feature>
<sequence>MLVEMECQCVSLDDSQHIAFRNELYNLYPQDEHPKYLLASEIRALVRLPTIKENHRMLMLFLFNTGARISEALAVTPLDMKSLNGRMGVRLKTLKHQREKPIGTPKEGYTRTVPLFDRDFETALSRYVNTHCSNKKKPLFSGITRQAARNWIKEIEQAGKAADLHFPLSISPKVL</sequence>
<gene>
    <name evidence="3" type="ORF">ERJ77_22030</name>
</gene>
<dbReference type="GO" id="GO:0015074">
    <property type="term" value="P:DNA integration"/>
    <property type="evidence" value="ECO:0007669"/>
    <property type="project" value="InterPro"/>
</dbReference>
<dbReference type="Proteomes" id="UP000786185">
    <property type="component" value="Unassembled WGS sequence"/>
</dbReference>
<dbReference type="AlphaFoldDB" id="A0AAW4BHM9"/>
<evidence type="ECO:0000313" key="4">
    <source>
        <dbReference type="Proteomes" id="UP000786185"/>
    </source>
</evidence>
<proteinExistence type="predicted"/>
<dbReference type="Gene3D" id="1.10.443.10">
    <property type="entry name" value="Intergrase catalytic core"/>
    <property type="match status" value="1"/>
</dbReference>
<dbReference type="InterPro" id="IPR011010">
    <property type="entry name" value="DNA_brk_join_enz"/>
</dbReference>
<dbReference type="PROSITE" id="PS51898">
    <property type="entry name" value="TYR_RECOMBINASE"/>
    <property type="match status" value="1"/>
</dbReference>
<organism evidence="3 4">
    <name type="scientific">Vibrio anguillarum</name>
    <name type="common">Listonella anguillarum</name>
    <dbReference type="NCBI Taxonomy" id="55601"/>
    <lineage>
        <taxon>Bacteria</taxon>
        <taxon>Pseudomonadati</taxon>
        <taxon>Pseudomonadota</taxon>
        <taxon>Gammaproteobacteria</taxon>
        <taxon>Vibrionales</taxon>
        <taxon>Vibrionaceae</taxon>
        <taxon>Vibrio</taxon>
    </lineage>
</organism>
<dbReference type="GO" id="GO:0006310">
    <property type="term" value="P:DNA recombination"/>
    <property type="evidence" value="ECO:0007669"/>
    <property type="project" value="UniProtKB-KW"/>
</dbReference>
<evidence type="ECO:0000256" key="1">
    <source>
        <dbReference type="ARBA" id="ARBA00023172"/>
    </source>
</evidence>
<evidence type="ECO:0000259" key="2">
    <source>
        <dbReference type="PROSITE" id="PS51898"/>
    </source>
</evidence>
<dbReference type="SUPFAM" id="SSF56349">
    <property type="entry name" value="DNA breaking-rejoining enzymes"/>
    <property type="match status" value="1"/>
</dbReference>
<dbReference type="InterPro" id="IPR002104">
    <property type="entry name" value="Integrase_catalytic"/>
</dbReference>
<feature type="non-terminal residue" evidence="3">
    <location>
        <position position="175"/>
    </location>
</feature>
<name>A0AAW4BHM9_VIBAN</name>
<keyword evidence="1" id="KW-0233">DNA recombination</keyword>
<dbReference type="InterPro" id="IPR013762">
    <property type="entry name" value="Integrase-like_cat_sf"/>
</dbReference>
<evidence type="ECO:0000313" key="3">
    <source>
        <dbReference type="EMBL" id="MBF4437115.1"/>
    </source>
</evidence>
<comment type="caution">
    <text evidence="3">The sequence shown here is derived from an EMBL/GenBank/DDBJ whole genome shotgun (WGS) entry which is preliminary data.</text>
</comment>
<reference evidence="3" key="1">
    <citation type="journal article" date="2021" name="PeerJ">
        <title>Analysis of 44 Vibrio anguillarum genomes reveals high genetic diversity.</title>
        <authorList>
            <person name="Hansen M.J."/>
            <person name="Dalsgaard I."/>
        </authorList>
    </citation>
    <scope>NUCLEOTIDE SEQUENCE</scope>
    <source>
        <strain evidence="3">850617-1/1</strain>
    </source>
</reference>
<accession>A0AAW4BHM9</accession>
<protein>
    <recommendedName>
        <fullName evidence="2">Tyr recombinase domain-containing protein</fullName>
    </recommendedName>
</protein>
<dbReference type="EMBL" id="SCLC01000641">
    <property type="protein sequence ID" value="MBF4437115.1"/>
    <property type="molecule type" value="Genomic_DNA"/>
</dbReference>